<dbReference type="RefSeq" id="XP_046120272.1">
    <property type="nucleotide sequence ID" value="XM_046260317.1"/>
</dbReference>
<feature type="region of interest" description="Disordered" evidence="8">
    <location>
        <begin position="610"/>
        <end position="713"/>
    </location>
</feature>
<dbReference type="SUPFAM" id="SSF48464">
    <property type="entry name" value="ENTH/VHS domain"/>
    <property type="match status" value="1"/>
</dbReference>
<gene>
    <name evidence="11" type="ORF">F5Z01DRAFT_506647</name>
</gene>
<dbReference type="AlphaFoldDB" id="A0A9P8CR47"/>
<dbReference type="SMART" id="SM00582">
    <property type="entry name" value="RPR"/>
    <property type="match status" value="1"/>
</dbReference>
<keyword evidence="6" id="KW-0539">Nucleus</keyword>
<evidence type="ECO:0000256" key="7">
    <source>
        <dbReference type="PROSITE-ProRule" id="PRU00176"/>
    </source>
</evidence>
<evidence type="ECO:0000256" key="1">
    <source>
        <dbReference type="ARBA" id="ARBA00004123"/>
    </source>
</evidence>
<keyword evidence="5" id="KW-0508">mRNA splicing</keyword>
<dbReference type="Pfam" id="PF00076">
    <property type="entry name" value="RRM_1"/>
    <property type="match status" value="1"/>
</dbReference>
<dbReference type="OrthoDB" id="79367at2759"/>
<accession>A0A9P8CR47</accession>
<dbReference type="GO" id="GO:0017070">
    <property type="term" value="F:U6 snRNA binding"/>
    <property type="evidence" value="ECO:0007669"/>
    <property type="project" value="TreeGrafter"/>
</dbReference>
<dbReference type="InterPro" id="IPR035979">
    <property type="entry name" value="RBD_domain_sf"/>
</dbReference>
<evidence type="ECO:0000256" key="5">
    <source>
        <dbReference type="ARBA" id="ARBA00023187"/>
    </source>
</evidence>
<evidence type="ECO:0000256" key="6">
    <source>
        <dbReference type="ARBA" id="ARBA00023242"/>
    </source>
</evidence>
<comment type="subcellular location">
    <subcellularLocation>
        <location evidence="1">Nucleus</location>
    </subcellularLocation>
</comment>
<keyword evidence="2" id="KW-0597">Phosphoprotein</keyword>
<dbReference type="PROSITE" id="PS51391">
    <property type="entry name" value="CID"/>
    <property type="match status" value="1"/>
</dbReference>
<dbReference type="InterPro" id="IPR012677">
    <property type="entry name" value="Nucleotide-bd_a/b_plait_sf"/>
</dbReference>
<protein>
    <recommendedName>
        <fullName evidence="13">RNA binding protein Nrd1</fullName>
    </recommendedName>
</protein>
<dbReference type="InterPro" id="IPR006569">
    <property type="entry name" value="CID_dom"/>
</dbReference>
<feature type="compositionally biased region" description="Polar residues" evidence="8">
    <location>
        <begin position="211"/>
        <end position="220"/>
    </location>
</feature>
<dbReference type="CDD" id="cd16984">
    <property type="entry name" value="CID_Nrd1_like"/>
    <property type="match status" value="1"/>
</dbReference>
<dbReference type="GO" id="GO:0071007">
    <property type="term" value="C:U2-type catalytic step 2 spliceosome"/>
    <property type="evidence" value="ECO:0007669"/>
    <property type="project" value="TreeGrafter"/>
</dbReference>
<dbReference type="GO" id="GO:0031126">
    <property type="term" value="P:sno(s)RNA 3'-end processing"/>
    <property type="evidence" value="ECO:0007669"/>
    <property type="project" value="UniProtKB-ARBA"/>
</dbReference>
<name>A0A9P8CR47_9HYPO</name>
<organism evidence="11 12">
    <name type="scientific">Emericellopsis atlantica</name>
    <dbReference type="NCBI Taxonomy" id="2614577"/>
    <lineage>
        <taxon>Eukaryota</taxon>
        <taxon>Fungi</taxon>
        <taxon>Dikarya</taxon>
        <taxon>Ascomycota</taxon>
        <taxon>Pezizomycotina</taxon>
        <taxon>Sordariomycetes</taxon>
        <taxon>Hypocreomycetidae</taxon>
        <taxon>Hypocreales</taxon>
        <taxon>Bionectriaceae</taxon>
        <taxon>Emericellopsis</taxon>
    </lineage>
</organism>
<evidence type="ECO:0000259" key="10">
    <source>
        <dbReference type="PROSITE" id="PS51391"/>
    </source>
</evidence>
<keyword evidence="3" id="KW-0507">mRNA processing</keyword>
<dbReference type="GO" id="GO:0006369">
    <property type="term" value="P:termination of RNA polymerase II transcription"/>
    <property type="evidence" value="ECO:0007669"/>
    <property type="project" value="UniProtKB-ARBA"/>
</dbReference>
<dbReference type="GO" id="GO:0010629">
    <property type="term" value="P:negative regulation of gene expression"/>
    <property type="evidence" value="ECO:0007669"/>
    <property type="project" value="UniProtKB-ARBA"/>
</dbReference>
<evidence type="ECO:0008006" key="13">
    <source>
        <dbReference type="Google" id="ProtNLM"/>
    </source>
</evidence>
<dbReference type="Gene3D" id="3.30.70.330">
    <property type="match status" value="1"/>
</dbReference>
<dbReference type="Gene3D" id="1.25.40.90">
    <property type="match status" value="1"/>
</dbReference>
<dbReference type="SUPFAM" id="SSF54928">
    <property type="entry name" value="RNA-binding domain, RBD"/>
    <property type="match status" value="1"/>
</dbReference>
<dbReference type="Pfam" id="PF04818">
    <property type="entry name" value="CID"/>
    <property type="match status" value="1"/>
</dbReference>
<feature type="domain" description="RRM" evidence="9">
    <location>
        <begin position="481"/>
        <end position="551"/>
    </location>
</feature>
<dbReference type="SMART" id="SM00360">
    <property type="entry name" value="RRM"/>
    <property type="match status" value="1"/>
</dbReference>
<dbReference type="FunFam" id="1.25.40.90:FF:000026">
    <property type="entry name" value="RNA binding protein Nrd1"/>
    <property type="match status" value="1"/>
</dbReference>
<sequence length="713" mass="75821">MASPVADLEAGLQAMLSLKPPGVSGSRITSLTSLCVANIESESVLIQKIYTHFKKAPGTHKLGVLYVVDSVTRKWLEQAKSQGQAINSSASDGTYAAGVNRVTELMPALMNDILQSCPEPQKEKIKKLLDIWEKGQTFPPSMVASFREQIAAPAPASTTPPGSPPAGLIASLQGRAPSSAPAPASPAASAAPAVGDAQSILAALSRLKAGQENSSSQSAPNVPAPAPTYSIPQPGVSQATPPVAQSPWSQPPPQQRPTHQGAPSYPPSTLPGALPFNMPQIPGQQGLPAGMPTFPGNQAMPPFPGAAAPAMPPLPAAATAGIDPSIIAVIKTLSERGVPADQIATIVQSMSGAQGQQQPPAQQAPAANPYASWQAPAAKPDGWRGQSNGARSPGYGQRSRSRSPDRGWGNRGSPRNGHGGRDSYGREDGKRDSPRGGRRGNDYRDRSPPRRRGDNDLPPPNNQWVDFDPELPKDHIKVFSRTLFVGGVTCPEHELRSMFSKYGTVQTCIVNKDKRHAFVKMISRKDAVAAKNATQDSRDTDMPLRTRWGVGFGPRDCSDYSSGVSIIPVHRLTEADVKWMLTAPYGGSGGREIKTGLVVEEPDIEIGAGVSSKAISRRMQTDKGGATGPKSTRHRESDSGWPRRDNNNNNNNNNRRDDDRGQQQQQQQPQQQQQGGNMPFPFGMGSLPSGMPNFPSGFFPDMNAGGQQGGWQR</sequence>
<feature type="region of interest" description="Disordered" evidence="8">
    <location>
        <begin position="349"/>
        <end position="468"/>
    </location>
</feature>
<dbReference type="InterPro" id="IPR048892">
    <property type="entry name" value="Nrd1_Seb1_dom2"/>
</dbReference>
<evidence type="ECO:0000256" key="2">
    <source>
        <dbReference type="ARBA" id="ARBA00022553"/>
    </source>
</evidence>
<dbReference type="GeneID" id="70291220"/>
<dbReference type="GO" id="GO:0000974">
    <property type="term" value="C:Prp19 complex"/>
    <property type="evidence" value="ECO:0007669"/>
    <property type="project" value="TreeGrafter"/>
</dbReference>
<reference evidence="11" key="1">
    <citation type="journal article" date="2021" name="IMA Fungus">
        <title>Genomic characterization of three marine fungi, including Emericellopsis atlantica sp. nov. with signatures of a generalist lifestyle and marine biomass degradation.</title>
        <authorList>
            <person name="Hagestad O.C."/>
            <person name="Hou L."/>
            <person name="Andersen J.H."/>
            <person name="Hansen E.H."/>
            <person name="Altermark B."/>
            <person name="Li C."/>
            <person name="Kuhnert E."/>
            <person name="Cox R.J."/>
            <person name="Crous P.W."/>
            <person name="Spatafora J.W."/>
            <person name="Lail K."/>
            <person name="Amirebrahimi M."/>
            <person name="Lipzen A."/>
            <person name="Pangilinan J."/>
            <person name="Andreopoulos W."/>
            <person name="Hayes R.D."/>
            <person name="Ng V."/>
            <person name="Grigoriev I.V."/>
            <person name="Jackson S.A."/>
            <person name="Sutton T.D.S."/>
            <person name="Dobson A.D.W."/>
            <person name="Rama T."/>
        </authorList>
    </citation>
    <scope>NUCLEOTIDE SEQUENCE</scope>
    <source>
        <strain evidence="11">TS7</strain>
    </source>
</reference>
<evidence type="ECO:0000259" key="9">
    <source>
        <dbReference type="PROSITE" id="PS50102"/>
    </source>
</evidence>
<dbReference type="GO" id="GO:0071006">
    <property type="term" value="C:U2-type catalytic step 1 spliceosome"/>
    <property type="evidence" value="ECO:0007669"/>
    <property type="project" value="TreeGrafter"/>
</dbReference>
<feature type="compositionally biased region" description="Low complexity" evidence="8">
    <location>
        <begin position="662"/>
        <end position="677"/>
    </location>
</feature>
<dbReference type="InterPro" id="IPR000504">
    <property type="entry name" value="RRM_dom"/>
</dbReference>
<comment type="caution">
    <text evidence="11">The sequence shown here is derived from an EMBL/GenBank/DDBJ whole genome shotgun (WGS) entry which is preliminary data.</text>
</comment>
<keyword evidence="4 7" id="KW-0694">RNA-binding</keyword>
<feature type="compositionally biased region" description="Low complexity" evidence="8">
    <location>
        <begin position="352"/>
        <end position="367"/>
    </location>
</feature>
<dbReference type="InterPro" id="IPR039171">
    <property type="entry name" value="Cwc2/Slt11"/>
</dbReference>
<dbReference type="PANTHER" id="PTHR14089">
    <property type="entry name" value="PRE-MRNA-SPLICING FACTOR RBM22"/>
    <property type="match status" value="1"/>
</dbReference>
<dbReference type="FunFam" id="3.30.70.330:FF:000397">
    <property type="entry name" value="RNA binding protein Nrd1"/>
    <property type="match status" value="1"/>
</dbReference>
<keyword evidence="12" id="KW-1185">Reference proteome</keyword>
<feature type="domain" description="CID" evidence="10">
    <location>
        <begin position="1"/>
        <end position="154"/>
    </location>
</feature>
<evidence type="ECO:0000256" key="8">
    <source>
        <dbReference type="SAM" id="MobiDB-lite"/>
    </source>
</evidence>
<feature type="compositionally biased region" description="Basic and acidic residues" evidence="8">
    <location>
        <begin position="634"/>
        <end position="646"/>
    </location>
</feature>
<keyword evidence="3" id="KW-0747">Spliceosome</keyword>
<dbReference type="InterPro" id="IPR008942">
    <property type="entry name" value="ENTH_VHS"/>
</dbReference>
<dbReference type="PANTHER" id="PTHR14089:SF2">
    <property type="entry name" value="PRE-MRNA-SPLICING FACTOR CWC2"/>
    <property type="match status" value="1"/>
</dbReference>
<dbReference type="GO" id="GO:0036002">
    <property type="term" value="F:pre-mRNA binding"/>
    <property type="evidence" value="ECO:0007669"/>
    <property type="project" value="TreeGrafter"/>
</dbReference>
<evidence type="ECO:0000313" key="12">
    <source>
        <dbReference type="Proteomes" id="UP000887229"/>
    </source>
</evidence>
<evidence type="ECO:0000256" key="3">
    <source>
        <dbReference type="ARBA" id="ARBA00022728"/>
    </source>
</evidence>
<dbReference type="Proteomes" id="UP000887229">
    <property type="component" value="Unassembled WGS sequence"/>
</dbReference>
<dbReference type="GO" id="GO:0031124">
    <property type="term" value="P:mRNA 3'-end processing"/>
    <property type="evidence" value="ECO:0007669"/>
    <property type="project" value="UniProtKB-ARBA"/>
</dbReference>
<feature type="compositionally biased region" description="Low complexity" evidence="8">
    <location>
        <begin position="176"/>
        <end position="191"/>
    </location>
</feature>
<evidence type="ECO:0000256" key="4">
    <source>
        <dbReference type="ARBA" id="ARBA00022884"/>
    </source>
</evidence>
<feature type="compositionally biased region" description="Basic and acidic residues" evidence="8">
    <location>
        <begin position="419"/>
        <end position="455"/>
    </location>
</feature>
<dbReference type="Pfam" id="PF21380">
    <property type="entry name" value="Nrd1-Seb1_dom2"/>
    <property type="match status" value="1"/>
</dbReference>
<proteinExistence type="predicted"/>
<dbReference type="EMBL" id="MU251248">
    <property type="protein sequence ID" value="KAG9256348.1"/>
    <property type="molecule type" value="Genomic_DNA"/>
</dbReference>
<evidence type="ECO:0000313" key="11">
    <source>
        <dbReference type="EMBL" id="KAG9256348.1"/>
    </source>
</evidence>
<feature type="region of interest" description="Disordered" evidence="8">
    <location>
        <begin position="152"/>
        <end position="191"/>
    </location>
</feature>
<feature type="region of interest" description="Disordered" evidence="8">
    <location>
        <begin position="208"/>
        <end position="276"/>
    </location>
</feature>
<dbReference type="PROSITE" id="PS50102">
    <property type="entry name" value="RRM"/>
    <property type="match status" value="1"/>
</dbReference>
<dbReference type="GO" id="GO:0008380">
    <property type="term" value="P:RNA splicing"/>
    <property type="evidence" value="ECO:0007669"/>
    <property type="project" value="UniProtKB-KW"/>
</dbReference>